<name>A0AAD5JBU3_ACENE</name>
<proteinExistence type="predicted"/>
<keyword evidence="3" id="KW-1185">Reference proteome</keyword>
<reference evidence="2" key="1">
    <citation type="journal article" date="2022" name="Plant J.">
        <title>Strategies of tolerance reflected in two North American maple genomes.</title>
        <authorList>
            <person name="McEvoy S.L."/>
            <person name="Sezen U.U."/>
            <person name="Trouern-Trend A."/>
            <person name="McMahon S.M."/>
            <person name="Schaberg P.G."/>
            <person name="Yang J."/>
            <person name="Wegrzyn J.L."/>
            <person name="Swenson N.G."/>
        </authorList>
    </citation>
    <scope>NUCLEOTIDE SEQUENCE</scope>
    <source>
        <strain evidence="2">91603</strain>
    </source>
</reference>
<gene>
    <name evidence="2" type="ORF">LWI28_027888</name>
</gene>
<comment type="caution">
    <text evidence="2">The sequence shown here is derived from an EMBL/GenBank/DDBJ whole genome shotgun (WGS) entry which is preliminary data.</text>
</comment>
<dbReference type="AlphaFoldDB" id="A0AAD5JBU3"/>
<evidence type="ECO:0000313" key="2">
    <source>
        <dbReference type="EMBL" id="KAI9187415.1"/>
    </source>
</evidence>
<feature type="compositionally biased region" description="Acidic residues" evidence="1">
    <location>
        <begin position="149"/>
        <end position="158"/>
    </location>
</feature>
<dbReference type="Proteomes" id="UP001064489">
    <property type="component" value="Chromosome 3"/>
</dbReference>
<organism evidence="2 3">
    <name type="scientific">Acer negundo</name>
    <name type="common">Box elder</name>
    <dbReference type="NCBI Taxonomy" id="4023"/>
    <lineage>
        <taxon>Eukaryota</taxon>
        <taxon>Viridiplantae</taxon>
        <taxon>Streptophyta</taxon>
        <taxon>Embryophyta</taxon>
        <taxon>Tracheophyta</taxon>
        <taxon>Spermatophyta</taxon>
        <taxon>Magnoliopsida</taxon>
        <taxon>eudicotyledons</taxon>
        <taxon>Gunneridae</taxon>
        <taxon>Pentapetalae</taxon>
        <taxon>rosids</taxon>
        <taxon>malvids</taxon>
        <taxon>Sapindales</taxon>
        <taxon>Sapindaceae</taxon>
        <taxon>Hippocastanoideae</taxon>
        <taxon>Acereae</taxon>
        <taxon>Acer</taxon>
    </lineage>
</organism>
<protein>
    <submittedName>
        <fullName evidence="2">Uncharacterized protein</fullName>
    </submittedName>
</protein>
<feature type="compositionally biased region" description="Polar residues" evidence="1">
    <location>
        <begin position="47"/>
        <end position="62"/>
    </location>
</feature>
<reference evidence="2" key="2">
    <citation type="submission" date="2023-02" db="EMBL/GenBank/DDBJ databases">
        <authorList>
            <person name="Swenson N.G."/>
            <person name="Wegrzyn J.L."/>
            <person name="Mcevoy S.L."/>
        </authorList>
    </citation>
    <scope>NUCLEOTIDE SEQUENCE</scope>
    <source>
        <strain evidence="2">91603</strain>
        <tissue evidence="2">Leaf</tissue>
    </source>
</reference>
<dbReference type="EMBL" id="JAJSOW010000100">
    <property type="protein sequence ID" value="KAI9187415.1"/>
    <property type="molecule type" value="Genomic_DNA"/>
</dbReference>
<feature type="region of interest" description="Disordered" evidence="1">
    <location>
        <begin position="42"/>
        <end position="158"/>
    </location>
</feature>
<evidence type="ECO:0000256" key="1">
    <source>
        <dbReference type="SAM" id="MobiDB-lite"/>
    </source>
</evidence>
<feature type="compositionally biased region" description="Basic and acidic residues" evidence="1">
    <location>
        <begin position="104"/>
        <end position="118"/>
    </location>
</feature>
<accession>A0AAD5JBU3</accession>
<sequence>MINNEAGRDNPSDAGYRDANLWATINEQRQSMEKLEAMLHQLLERQPNPTTHIGNAPASTNRNDVEGVSLGRPRCGRPPKAAKHDVQSSEDDIEPSFLHLSDQGSDKDYGDFSRHDPNDQSFEEDCRDSSKKSDEDCGGSSRHHQNDQCSDEDSCDSS</sequence>
<evidence type="ECO:0000313" key="3">
    <source>
        <dbReference type="Proteomes" id="UP001064489"/>
    </source>
</evidence>